<organism evidence="1">
    <name type="scientific">marine sediment metagenome</name>
    <dbReference type="NCBI Taxonomy" id="412755"/>
    <lineage>
        <taxon>unclassified sequences</taxon>
        <taxon>metagenomes</taxon>
        <taxon>ecological metagenomes</taxon>
    </lineage>
</organism>
<name>A0A0F9GQC2_9ZZZZ</name>
<evidence type="ECO:0000313" key="1">
    <source>
        <dbReference type="EMBL" id="KKL71670.1"/>
    </source>
</evidence>
<dbReference type="EMBL" id="LAZR01025521">
    <property type="protein sequence ID" value="KKL71670.1"/>
    <property type="molecule type" value="Genomic_DNA"/>
</dbReference>
<comment type="caution">
    <text evidence="1">The sequence shown here is derived from an EMBL/GenBank/DDBJ whole genome shotgun (WGS) entry which is preliminary data.</text>
</comment>
<dbReference type="AlphaFoldDB" id="A0A0F9GQC2"/>
<proteinExistence type="predicted"/>
<reference evidence="1" key="1">
    <citation type="journal article" date="2015" name="Nature">
        <title>Complex archaea that bridge the gap between prokaryotes and eukaryotes.</title>
        <authorList>
            <person name="Spang A."/>
            <person name="Saw J.H."/>
            <person name="Jorgensen S.L."/>
            <person name="Zaremba-Niedzwiedzka K."/>
            <person name="Martijn J."/>
            <person name="Lind A.E."/>
            <person name="van Eijk R."/>
            <person name="Schleper C."/>
            <person name="Guy L."/>
            <person name="Ettema T.J."/>
        </authorList>
    </citation>
    <scope>NUCLEOTIDE SEQUENCE</scope>
</reference>
<gene>
    <name evidence="1" type="ORF">LCGC14_2092590</name>
</gene>
<accession>A0A0F9GQC2</accession>
<evidence type="ECO:0008006" key="2">
    <source>
        <dbReference type="Google" id="ProtNLM"/>
    </source>
</evidence>
<sequence>MKLKLFIIFLLFLPCLIFANRAYTPWYTGPLLADNGTNTAKGMIDIQPYLFFRDTNGVYNKSWGHGSTPSTFTFHAQLEFEAGLTKWFDIKFIGNALYKDKEGEKSFEVGDTTVELGIQLLRDKIYTITPAIRLTIIESFPTGKYKNLNPSKLGIDSSGSGSFETIFGFVIEKVVYWFESHPIRFRINPTYTYSPKVSVKNFNTYGGGFNTNGKVSPGGFFSGIVSFEFSFTQRWVFAMDIVETYSGKTTFKGIPGTNQDGSIASNTKGTSDQTSLAPAIEYNFSANLGMLAGSHFSIRGKNSTDFVSGIISATYTF</sequence>
<protein>
    <recommendedName>
        <fullName evidence="2">Transporter</fullName>
    </recommendedName>
</protein>